<dbReference type="RefSeq" id="WP_344688174.1">
    <property type="nucleotide sequence ID" value="NZ_BAABBH010000001.1"/>
</dbReference>
<sequence length="123" mass="13991">MGQHASKPAALRIKPLWHIRLFFAYTRPMKVVGNERRPDWPKLGPSIIIATALIVAIRTAKWVAKSSADAQFSDVDVELDKEVSFASRISIRVMHELLRRHESLFPQRVEPIYEGGSEEDSPQ</sequence>
<reference evidence="1 2" key="1">
    <citation type="submission" date="2024-12" db="EMBL/GenBank/DDBJ databases">
        <authorList>
            <person name="Lee Y."/>
        </authorList>
    </citation>
    <scope>NUCLEOTIDE SEQUENCE [LARGE SCALE GENOMIC DNA]</scope>
    <source>
        <strain evidence="1 2">03SUJ4</strain>
    </source>
</reference>
<evidence type="ECO:0000313" key="1">
    <source>
        <dbReference type="EMBL" id="MFN2976263.1"/>
    </source>
</evidence>
<dbReference type="EMBL" id="JBJYXY010000001">
    <property type="protein sequence ID" value="MFN2976263.1"/>
    <property type="molecule type" value="Genomic_DNA"/>
</dbReference>
<organism evidence="1 2">
    <name type="scientific">Terriglobus aquaticus</name>
    <dbReference type="NCBI Taxonomy" id="940139"/>
    <lineage>
        <taxon>Bacteria</taxon>
        <taxon>Pseudomonadati</taxon>
        <taxon>Acidobacteriota</taxon>
        <taxon>Terriglobia</taxon>
        <taxon>Terriglobales</taxon>
        <taxon>Acidobacteriaceae</taxon>
        <taxon>Terriglobus</taxon>
    </lineage>
</organism>
<evidence type="ECO:0000313" key="2">
    <source>
        <dbReference type="Proteomes" id="UP001634747"/>
    </source>
</evidence>
<proteinExistence type="predicted"/>
<dbReference type="Proteomes" id="UP001634747">
    <property type="component" value="Unassembled WGS sequence"/>
</dbReference>
<keyword evidence="2" id="KW-1185">Reference proteome</keyword>
<gene>
    <name evidence="1" type="ORF">ACK2TP_10865</name>
</gene>
<accession>A0ABW9KLR1</accession>
<name>A0ABW9KLR1_9BACT</name>
<protein>
    <submittedName>
        <fullName evidence="1">Uncharacterized protein</fullName>
    </submittedName>
</protein>
<comment type="caution">
    <text evidence="1">The sequence shown here is derived from an EMBL/GenBank/DDBJ whole genome shotgun (WGS) entry which is preliminary data.</text>
</comment>